<dbReference type="InterPro" id="IPR035903">
    <property type="entry name" value="HesB-like_dom_sf"/>
</dbReference>
<evidence type="ECO:0000313" key="1">
    <source>
        <dbReference type="EMBL" id="RKR86433.1"/>
    </source>
</evidence>
<dbReference type="Proteomes" id="UP000277671">
    <property type="component" value="Unassembled WGS sequence"/>
</dbReference>
<protein>
    <submittedName>
        <fullName evidence="1">Fe-S cluster assembly iron-binding protein IscA</fullName>
    </submittedName>
</protein>
<dbReference type="Gene3D" id="2.60.300.12">
    <property type="entry name" value="HesB-like domain"/>
    <property type="match status" value="1"/>
</dbReference>
<organism evidence="1 2">
    <name type="scientific">Micromonospora pisi</name>
    <dbReference type="NCBI Taxonomy" id="589240"/>
    <lineage>
        <taxon>Bacteria</taxon>
        <taxon>Bacillati</taxon>
        <taxon>Actinomycetota</taxon>
        <taxon>Actinomycetes</taxon>
        <taxon>Micromonosporales</taxon>
        <taxon>Micromonosporaceae</taxon>
        <taxon>Micromonospora</taxon>
    </lineage>
</organism>
<keyword evidence="2" id="KW-1185">Reference proteome</keyword>
<evidence type="ECO:0000313" key="2">
    <source>
        <dbReference type="Proteomes" id="UP000277671"/>
    </source>
</evidence>
<comment type="caution">
    <text evidence="1">The sequence shown here is derived from an EMBL/GenBank/DDBJ whole genome shotgun (WGS) entry which is preliminary data.</text>
</comment>
<sequence length="106" mass="11218">MLALTDNAVMAIRDLAAQQGAPETAGLRISHDPSDDSLLVAVTDQPDQGDQVMDNLGARLFLDPQAAKLLADKALDVSVEQGNVQFAFTNRDTSGAVWPSDQTIAP</sequence>
<dbReference type="AlphaFoldDB" id="A0A495JC75"/>
<dbReference type="OrthoDB" id="4868950at2"/>
<name>A0A495JC75_9ACTN</name>
<accession>A0A495JC75</accession>
<gene>
    <name evidence="1" type="ORF">BDK92_0659</name>
</gene>
<reference evidence="1 2" key="1">
    <citation type="submission" date="2018-10" db="EMBL/GenBank/DDBJ databases">
        <title>Sequencing the genomes of 1000 actinobacteria strains.</title>
        <authorList>
            <person name="Klenk H.-P."/>
        </authorList>
    </citation>
    <scope>NUCLEOTIDE SEQUENCE [LARGE SCALE GENOMIC DNA]</scope>
    <source>
        <strain evidence="1 2">DSM 45175</strain>
    </source>
</reference>
<proteinExistence type="predicted"/>
<dbReference type="EMBL" id="RBKT01000001">
    <property type="protein sequence ID" value="RKR86433.1"/>
    <property type="molecule type" value="Genomic_DNA"/>
</dbReference>
<dbReference type="RefSeq" id="WP_121154438.1">
    <property type="nucleotide sequence ID" value="NZ_RBKT01000001.1"/>
</dbReference>
<dbReference type="SUPFAM" id="SSF89360">
    <property type="entry name" value="HesB-like domain"/>
    <property type="match status" value="1"/>
</dbReference>